<evidence type="ECO:0000256" key="2">
    <source>
        <dbReference type="ARBA" id="ARBA00009819"/>
    </source>
</evidence>
<feature type="transmembrane region" description="Helical" evidence="12">
    <location>
        <begin position="405"/>
        <end position="426"/>
    </location>
</feature>
<dbReference type="GO" id="GO:0005886">
    <property type="term" value="C:plasma membrane"/>
    <property type="evidence" value="ECO:0007669"/>
    <property type="project" value="UniProtKB-SubCell"/>
</dbReference>
<feature type="transmembrane region" description="Helical" evidence="12">
    <location>
        <begin position="20"/>
        <end position="41"/>
    </location>
</feature>
<organism evidence="13 14">
    <name type="scientific">Burkholderia ubonensis</name>
    <dbReference type="NCBI Taxonomy" id="101571"/>
    <lineage>
        <taxon>Bacteria</taxon>
        <taxon>Pseudomonadati</taxon>
        <taxon>Pseudomonadota</taxon>
        <taxon>Betaproteobacteria</taxon>
        <taxon>Burkholderiales</taxon>
        <taxon>Burkholderiaceae</taxon>
        <taxon>Burkholderia</taxon>
        <taxon>Burkholderia cepacia complex</taxon>
    </lineage>
</organism>
<feature type="transmembrane region" description="Helical" evidence="12">
    <location>
        <begin position="126"/>
        <end position="145"/>
    </location>
</feature>
<keyword evidence="5 12" id="KW-0349">Heme</keyword>
<dbReference type="Pfam" id="PF01654">
    <property type="entry name" value="Cyt_bd_oxida_I"/>
    <property type="match status" value="1"/>
</dbReference>
<evidence type="ECO:0000256" key="9">
    <source>
        <dbReference type="ARBA" id="ARBA00022989"/>
    </source>
</evidence>
<dbReference type="GO" id="GO:0046872">
    <property type="term" value="F:metal ion binding"/>
    <property type="evidence" value="ECO:0007669"/>
    <property type="project" value="UniProtKB-UniRule"/>
</dbReference>
<keyword evidence="3 12" id="KW-0813">Transport</keyword>
<protein>
    <recommendedName>
        <fullName evidence="15">Cytochrome ubiquinol oxidase subunit I</fullName>
    </recommendedName>
</protein>
<evidence type="ECO:0000256" key="10">
    <source>
        <dbReference type="ARBA" id="ARBA00023004"/>
    </source>
</evidence>
<keyword evidence="6 12" id="KW-0812">Transmembrane</keyword>
<comment type="subcellular location">
    <subcellularLocation>
        <location evidence="12">Cell inner membrane</location>
    </subcellularLocation>
    <subcellularLocation>
        <location evidence="1">Cell membrane</location>
        <topology evidence="1">Multi-pass membrane protein</topology>
    </subcellularLocation>
</comment>
<accession>A0A1B4LHP0</accession>
<feature type="transmembrane region" description="Helical" evidence="12">
    <location>
        <begin position="354"/>
        <end position="374"/>
    </location>
</feature>
<dbReference type="AlphaFoldDB" id="A0A1B4LHP0"/>
<keyword evidence="8 12" id="KW-0249">Electron transport</keyword>
<dbReference type="GO" id="GO:0020037">
    <property type="term" value="F:heme binding"/>
    <property type="evidence" value="ECO:0007669"/>
    <property type="project" value="TreeGrafter"/>
</dbReference>
<evidence type="ECO:0000313" key="13">
    <source>
        <dbReference type="EMBL" id="AOJ76628.1"/>
    </source>
</evidence>
<keyword evidence="4 12" id="KW-1003">Cell membrane</keyword>
<feature type="transmembrane region" description="Helical" evidence="12">
    <location>
        <begin position="53"/>
        <end position="74"/>
    </location>
</feature>
<dbReference type="GO" id="GO:0016682">
    <property type="term" value="F:oxidoreductase activity, acting on diphenols and related substances as donors, oxygen as acceptor"/>
    <property type="evidence" value="ECO:0007669"/>
    <property type="project" value="TreeGrafter"/>
</dbReference>
<evidence type="ECO:0000256" key="12">
    <source>
        <dbReference type="PIRNR" id="PIRNR006446"/>
    </source>
</evidence>
<feature type="transmembrane region" description="Helical" evidence="12">
    <location>
        <begin position="217"/>
        <end position="234"/>
    </location>
</feature>
<dbReference type="GO" id="GO:0009055">
    <property type="term" value="F:electron transfer activity"/>
    <property type="evidence" value="ECO:0007669"/>
    <property type="project" value="UniProtKB-UniRule"/>
</dbReference>
<keyword evidence="11 12" id="KW-0472">Membrane</keyword>
<dbReference type="GO" id="GO:0019646">
    <property type="term" value="P:aerobic electron transport chain"/>
    <property type="evidence" value="ECO:0007669"/>
    <property type="project" value="InterPro"/>
</dbReference>
<keyword evidence="7 12" id="KW-0479">Metal-binding</keyword>
<feature type="transmembrane region" description="Helical" evidence="12">
    <location>
        <begin position="181"/>
        <end position="205"/>
    </location>
</feature>
<evidence type="ECO:0000256" key="4">
    <source>
        <dbReference type="ARBA" id="ARBA00022475"/>
    </source>
</evidence>
<dbReference type="RefSeq" id="WP_069239507.1">
    <property type="nucleotide sequence ID" value="NZ_CP013421.1"/>
</dbReference>
<keyword evidence="9 12" id="KW-1133">Transmembrane helix</keyword>
<evidence type="ECO:0000256" key="11">
    <source>
        <dbReference type="ARBA" id="ARBA00023136"/>
    </source>
</evidence>
<evidence type="ECO:0008006" key="15">
    <source>
        <dbReference type="Google" id="ProtNLM"/>
    </source>
</evidence>
<evidence type="ECO:0000313" key="14">
    <source>
        <dbReference type="Proteomes" id="UP000243680"/>
    </source>
</evidence>
<evidence type="ECO:0000256" key="6">
    <source>
        <dbReference type="ARBA" id="ARBA00022692"/>
    </source>
</evidence>
<dbReference type="Proteomes" id="UP000243680">
    <property type="component" value="Chromosome 3"/>
</dbReference>
<evidence type="ECO:0000256" key="5">
    <source>
        <dbReference type="ARBA" id="ARBA00022617"/>
    </source>
</evidence>
<dbReference type="InterPro" id="IPR002585">
    <property type="entry name" value="Cyt-d_ubiquinol_oxidase_su_1"/>
</dbReference>
<gene>
    <name evidence="13" type="ORF">WJ35_16130</name>
</gene>
<keyword evidence="10 12" id="KW-0408">Iron</keyword>
<evidence type="ECO:0000256" key="1">
    <source>
        <dbReference type="ARBA" id="ARBA00004651"/>
    </source>
</evidence>
<dbReference type="GO" id="GO:0070069">
    <property type="term" value="C:cytochrome complex"/>
    <property type="evidence" value="ECO:0007669"/>
    <property type="project" value="UniProtKB-UniRule"/>
</dbReference>
<feature type="transmembrane region" description="Helical" evidence="12">
    <location>
        <begin position="317"/>
        <end position="342"/>
    </location>
</feature>
<proteinExistence type="inferred from homology"/>
<evidence type="ECO:0000256" key="3">
    <source>
        <dbReference type="ARBA" id="ARBA00022448"/>
    </source>
</evidence>
<comment type="similarity">
    <text evidence="2 12">Belongs to the cytochrome ubiquinol oxidase subunit 1 family.</text>
</comment>
<evidence type="ECO:0000256" key="8">
    <source>
        <dbReference type="ARBA" id="ARBA00022982"/>
    </source>
</evidence>
<dbReference type="PANTHER" id="PTHR30365:SF14">
    <property type="entry name" value="CYTOCHROME BD MENAQUINOL OXIDASE SUBUNIT I-RELATED"/>
    <property type="match status" value="1"/>
</dbReference>
<name>A0A1B4LHP0_9BURK</name>
<evidence type="ECO:0000256" key="7">
    <source>
        <dbReference type="ARBA" id="ARBA00022723"/>
    </source>
</evidence>
<reference evidence="13 14" key="1">
    <citation type="submission" date="2015-12" db="EMBL/GenBank/DDBJ databases">
        <title>Diversity of Burkholderia near neighbor genomes.</title>
        <authorList>
            <person name="Sahl J."/>
            <person name="Wagner D."/>
            <person name="Keim P."/>
        </authorList>
    </citation>
    <scope>NUCLEOTIDE SEQUENCE [LARGE SCALE GENOMIC DNA]</scope>
    <source>
        <strain evidence="13 14">MSMB0783</strain>
    </source>
</reference>
<dbReference type="PIRSF" id="PIRSF006446">
    <property type="entry name" value="Cyt_quinol_oxidase_1"/>
    <property type="match status" value="1"/>
</dbReference>
<feature type="transmembrane region" description="Helical" evidence="12">
    <location>
        <begin position="94"/>
        <end position="114"/>
    </location>
</feature>
<dbReference type="EMBL" id="CP013421">
    <property type="protein sequence ID" value="AOJ76628.1"/>
    <property type="molecule type" value="Genomic_DNA"/>
</dbReference>
<dbReference type="PANTHER" id="PTHR30365">
    <property type="entry name" value="CYTOCHROME D UBIQUINOL OXIDASE"/>
    <property type="match status" value="1"/>
</dbReference>
<sequence length="471" mass="51693">MDALHLARIQFAFTVSFHIIFPALSIGLSTFIAVLEGLWLKTGRQVYRELCRFWSKIFAVAFGMGVVSGIVMSYEFGTNWSGFSSFAGSVTGPLLAYEVMTAFFLEAGFLGIMLFGWNRVGRVPHFIATALVAIGTNISMFWILASNSWMQTPRGIAIVDGRVVPVDWFSIVFNPSFPYRFVHMALAAFIVAALVVAATGAWHLLRGRRDPAVRKMFSMAIGLLVVIAPLQILAGDAHGLNTREYQPAKLAAIEGVWETEHNGTALNLFGIPDMDAETTRYRVSVPHMGSLILTHTWDGEIKGLKAFPKADRPNSTIIFWTFRIMAGLGVLMALLAIVGFVLRRRGRLYDSASYHRFALAMGPTGFISLLAGWITTEVGRQPWVIYGVMHTTDALSPVPAQQVGITLLAFVVVYALVFGTGIYYLLRLAKHGPAVLSEDRPSGTPVPVRIGNAPEPADRVVANTLARRRIS</sequence>